<dbReference type="Gene3D" id="1.25.40.10">
    <property type="entry name" value="Tetratricopeptide repeat domain"/>
    <property type="match status" value="1"/>
</dbReference>
<dbReference type="EMBL" id="AP021879">
    <property type="protein sequence ID" value="BBO89007.1"/>
    <property type="molecule type" value="Genomic_DNA"/>
</dbReference>
<dbReference type="SUPFAM" id="SSF48452">
    <property type="entry name" value="TPR-like"/>
    <property type="match status" value="1"/>
</dbReference>
<proteinExistence type="predicted"/>
<dbReference type="RefSeq" id="WP_155310249.1">
    <property type="nucleotide sequence ID" value="NZ_AP021879.1"/>
</dbReference>
<name>A0A5K8A900_9BACT</name>
<evidence type="ECO:0000313" key="2">
    <source>
        <dbReference type="Proteomes" id="UP000422108"/>
    </source>
</evidence>
<protein>
    <recommendedName>
        <fullName evidence="3">Tetratricopeptide repeat protein</fullName>
    </recommendedName>
</protein>
<dbReference type="InterPro" id="IPR011990">
    <property type="entry name" value="TPR-like_helical_dom_sf"/>
</dbReference>
<organism evidence="1 2">
    <name type="scientific">Desulfosarcina ovata subsp. ovata</name>
    <dbReference type="NCBI Taxonomy" id="2752305"/>
    <lineage>
        <taxon>Bacteria</taxon>
        <taxon>Pseudomonadati</taxon>
        <taxon>Thermodesulfobacteriota</taxon>
        <taxon>Desulfobacteria</taxon>
        <taxon>Desulfobacterales</taxon>
        <taxon>Desulfosarcinaceae</taxon>
        <taxon>Desulfosarcina</taxon>
    </lineage>
</organism>
<gene>
    <name evidence="1" type="ORF">DSCOOX_21870</name>
</gene>
<reference evidence="1 2" key="1">
    <citation type="submission" date="2019-11" db="EMBL/GenBank/DDBJ databases">
        <title>Comparative genomics of hydrocarbon-degrading Desulfosarcina strains.</title>
        <authorList>
            <person name="Watanabe M."/>
            <person name="Kojima H."/>
            <person name="Fukui M."/>
        </authorList>
    </citation>
    <scope>NUCLEOTIDE SEQUENCE [LARGE SCALE GENOMIC DNA]</scope>
    <source>
        <strain evidence="2">oXyS1</strain>
    </source>
</reference>
<sequence length="108" mass="12300">MTAEENNPFYTSTMARIHAGQGRYAEAVRIYRHLLAGNPDRSDLREALAAVLEKIPPVPADWPAAASTIRQWVHLLFQQQTLRRLQRIRIPIVTKEEETAVAVQPDEK</sequence>
<dbReference type="Proteomes" id="UP000422108">
    <property type="component" value="Chromosome"/>
</dbReference>
<dbReference type="AlphaFoldDB" id="A0A5K8A900"/>
<evidence type="ECO:0008006" key="3">
    <source>
        <dbReference type="Google" id="ProtNLM"/>
    </source>
</evidence>
<keyword evidence="2" id="KW-1185">Reference proteome</keyword>
<evidence type="ECO:0000313" key="1">
    <source>
        <dbReference type="EMBL" id="BBO89007.1"/>
    </source>
</evidence>
<dbReference type="Pfam" id="PF13428">
    <property type="entry name" value="TPR_14"/>
    <property type="match status" value="1"/>
</dbReference>
<accession>A0A5K8A900</accession>